<organism evidence="1 2">
    <name type="scientific">Shimazuella alba</name>
    <dbReference type="NCBI Taxonomy" id="2690964"/>
    <lineage>
        <taxon>Bacteria</taxon>
        <taxon>Bacillati</taxon>
        <taxon>Bacillota</taxon>
        <taxon>Bacilli</taxon>
        <taxon>Bacillales</taxon>
        <taxon>Thermoactinomycetaceae</taxon>
        <taxon>Shimazuella</taxon>
    </lineage>
</organism>
<accession>A0A6I4VV85</accession>
<reference evidence="1 2" key="1">
    <citation type="submission" date="2019-12" db="EMBL/GenBank/DDBJ databases">
        <title>Whole-genome analyses of novel actinobacteria.</title>
        <authorList>
            <person name="Sahin N."/>
            <person name="Saygin H."/>
        </authorList>
    </citation>
    <scope>NUCLEOTIDE SEQUENCE [LARGE SCALE GENOMIC DNA]</scope>
    <source>
        <strain evidence="1 2">KC615</strain>
    </source>
</reference>
<protein>
    <submittedName>
        <fullName evidence="1">Uncharacterized protein</fullName>
    </submittedName>
</protein>
<keyword evidence="2" id="KW-1185">Reference proteome</keyword>
<name>A0A6I4VV85_9BACL</name>
<evidence type="ECO:0000313" key="2">
    <source>
        <dbReference type="Proteomes" id="UP000430692"/>
    </source>
</evidence>
<dbReference type="EMBL" id="WUUL01000004">
    <property type="protein sequence ID" value="MXQ53750.1"/>
    <property type="molecule type" value="Genomic_DNA"/>
</dbReference>
<dbReference type="Proteomes" id="UP000430692">
    <property type="component" value="Unassembled WGS sequence"/>
</dbReference>
<evidence type="ECO:0000313" key="1">
    <source>
        <dbReference type="EMBL" id="MXQ53750.1"/>
    </source>
</evidence>
<gene>
    <name evidence="1" type="ORF">GSM42_08440</name>
</gene>
<dbReference type="AlphaFoldDB" id="A0A6I4VV85"/>
<sequence>MQQKDALFNWLQIQIVWEARPNDVSAKDTVEFFQTILTEDHGVSDLTMKREDGAYHITFIQKGEEQSISFPMELAEKLLKDITEEPKYNQCL</sequence>
<dbReference type="RefSeq" id="WP_160801099.1">
    <property type="nucleotide sequence ID" value="NZ_WUUL01000004.1"/>
</dbReference>
<proteinExistence type="predicted"/>
<comment type="caution">
    <text evidence="1">The sequence shown here is derived from an EMBL/GenBank/DDBJ whole genome shotgun (WGS) entry which is preliminary data.</text>
</comment>